<feature type="transmembrane region" description="Helical" evidence="1">
    <location>
        <begin position="128"/>
        <end position="147"/>
    </location>
</feature>
<dbReference type="Pfam" id="PF11911">
    <property type="entry name" value="DUF3429"/>
    <property type="match status" value="1"/>
</dbReference>
<keyword evidence="1" id="KW-0472">Membrane</keyword>
<dbReference type="Proteomes" id="UP001225906">
    <property type="component" value="Unassembled WGS sequence"/>
</dbReference>
<keyword evidence="1" id="KW-1133">Transmembrane helix</keyword>
<keyword evidence="3" id="KW-1185">Reference proteome</keyword>
<reference evidence="3" key="1">
    <citation type="journal article" date="2019" name="Int. J. Syst. Evol. Microbiol.">
        <title>The Global Catalogue of Microorganisms (GCM) 10K type strain sequencing project: providing services to taxonomists for standard genome sequencing and annotation.</title>
        <authorList>
            <consortium name="The Broad Institute Genomics Platform"/>
            <consortium name="The Broad Institute Genome Sequencing Center for Infectious Disease"/>
            <person name="Wu L."/>
            <person name="Ma J."/>
        </authorList>
    </citation>
    <scope>NUCLEOTIDE SEQUENCE [LARGE SCALE GENOMIC DNA]</scope>
    <source>
        <strain evidence="3">VKM B-3159</strain>
    </source>
</reference>
<feature type="transmembrane region" description="Helical" evidence="1">
    <location>
        <begin position="68"/>
        <end position="85"/>
    </location>
</feature>
<feature type="transmembrane region" description="Helical" evidence="1">
    <location>
        <begin position="91"/>
        <end position="107"/>
    </location>
</feature>
<accession>A0ABT9JWG3</accession>
<dbReference type="RefSeq" id="WP_306390665.1">
    <property type="nucleotide sequence ID" value="NZ_JAVCAP010000036.1"/>
</dbReference>
<name>A0ABT9JWG3_9PROT</name>
<dbReference type="EMBL" id="JAVCAP010000036">
    <property type="protein sequence ID" value="MDP8568883.1"/>
    <property type="molecule type" value="Genomic_DNA"/>
</dbReference>
<dbReference type="PANTHER" id="PTHR15887:SF1">
    <property type="entry name" value="TRANSMEMBRANE PROTEIN 69"/>
    <property type="match status" value="1"/>
</dbReference>
<sequence>MNKQQIKLASILTIVGALPFVAAVAAQLAGVSAYHTSYFSLTYGAVILSFLGGMHWGVFLSQAHVARINLLVSSNLFALLAWLSLLMLVPLTQYLIQITCFLALLLIDRKLAADGMIERWFYNLRKQVTLVVVVCLATLAVLTFKHAL</sequence>
<proteinExistence type="predicted"/>
<gene>
    <name evidence="2" type="ORF">Q9291_13615</name>
</gene>
<evidence type="ECO:0000313" key="3">
    <source>
        <dbReference type="Proteomes" id="UP001225906"/>
    </source>
</evidence>
<protein>
    <submittedName>
        <fullName evidence="2">DUF3429 domain-containing protein</fullName>
    </submittedName>
</protein>
<dbReference type="InterPro" id="IPR021836">
    <property type="entry name" value="DUF3429"/>
</dbReference>
<dbReference type="PANTHER" id="PTHR15887">
    <property type="entry name" value="TRANSMEMBRANE PROTEIN 69"/>
    <property type="match status" value="1"/>
</dbReference>
<organism evidence="2 3">
    <name type="scientific">Methylophilus aquaticus</name>
    <dbReference type="NCBI Taxonomy" id="1971610"/>
    <lineage>
        <taxon>Bacteria</taxon>
        <taxon>Pseudomonadati</taxon>
        <taxon>Pseudomonadota</taxon>
        <taxon>Betaproteobacteria</taxon>
        <taxon>Nitrosomonadales</taxon>
        <taxon>Methylophilaceae</taxon>
        <taxon>Methylophilus</taxon>
    </lineage>
</organism>
<feature type="transmembrane region" description="Helical" evidence="1">
    <location>
        <begin position="41"/>
        <end position="61"/>
    </location>
</feature>
<comment type="caution">
    <text evidence="2">The sequence shown here is derived from an EMBL/GenBank/DDBJ whole genome shotgun (WGS) entry which is preliminary data.</text>
</comment>
<evidence type="ECO:0000256" key="1">
    <source>
        <dbReference type="SAM" id="Phobius"/>
    </source>
</evidence>
<evidence type="ECO:0000313" key="2">
    <source>
        <dbReference type="EMBL" id="MDP8568883.1"/>
    </source>
</evidence>
<keyword evidence="1" id="KW-0812">Transmembrane</keyword>